<gene>
    <name evidence="1" type="ORF">S03H2_10997</name>
</gene>
<feature type="non-terminal residue" evidence="1">
    <location>
        <position position="215"/>
    </location>
</feature>
<proteinExistence type="predicted"/>
<protein>
    <submittedName>
        <fullName evidence="1">Uncharacterized protein</fullName>
    </submittedName>
</protein>
<organism evidence="1">
    <name type="scientific">marine sediment metagenome</name>
    <dbReference type="NCBI Taxonomy" id="412755"/>
    <lineage>
        <taxon>unclassified sequences</taxon>
        <taxon>metagenomes</taxon>
        <taxon>ecological metagenomes</taxon>
    </lineage>
</organism>
<reference evidence="1" key="1">
    <citation type="journal article" date="2014" name="Front. Microbiol.">
        <title>High frequency of phylogenetically diverse reductive dehalogenase-homologous genes in deep subseafloor sedimentary metagenomes.</title>
        <authorList>
            <person name="Kawai M."/>
            <person name="Futagami T."/>
            <person name="Toyoda A."/>
            <person name="Takaki Y."/>
            <person name="Nishi S."/>
            <person name="Hori S."/>
            <person name="Arai W."/>
            <person name="Tsubouchi T."/>
            <person name="Morono Y."/>
            <person name="Uchiyama I."/>
            <person name="Ito T."/>
            <person name="Fujiyama A."/>
            <person name="Inagaki F."/>
            <person name="Takami H."/>
        </authorList>
    </citation>
    <scope>NUCLEOTIDE SEQUENCE</scope>
    <source>
        <strain evidence="1">Expedition CK06-06</strain>
    </source>
</reference>
<sequence length="215" mass="25158">MEDKGLLLGWEATEPPTIRGVKYYLKWIDVWIESLIKVWASSAFSNKQEITHQIFLRAFPKCPEGLNSDIKKNVTAMNERVIVNKLFLGTMNYDKTEIFQKLFKYTFDNLGFSSEKRIDELIFYLKSVKENTEKLRKKDQNNKVGRLIAIRALRAFYGESILKNEGRIGEELIPILNEIGVKIEIKNRKIKKEILQDTINPSKDEKRKVLDLFLE</sequence>
<dbReference type="AlphaFoldDB" id="X1GC19"/>
<evidence type="ECO:0000313" key="1">
    <source>
        <dbReference type="EMBL" id="GAH39129.1"/>
    </source>
</evidence>
<name>X1GC19_9ZZZZ</name>
<dbReference type="EMBL" id="BARU01005629">
    <property type="protein sequence ID" value="GAH39129.1"/>
    <property type="molecule type" value="Genomic_DNA"/>
</dbReference>
<accession>X1GC19</accession>
<comment type="caution">
    <text evidence="1">The sequence shown here is derived from an EMBL/GenBank/DDBJ whole genome shotgun (WGS) entry which is preliminary data.</text>
</comment>